<gene>
    <name evidence="1" type="ORF">INT46_001300</name>
</gene>
<dbReference type="EMBL" id="JAEPRC010000380">
    <property type="protein sequence ID" value="KAG2198693.1"/>
    <property type="molecule type" value="Genomic_DNA"/>
</dbReference>
<keyword evidence="2" id="KW-1185">Reference proteome</keyword>
<dbReference type="Proteomes" id="UP000650833">
    <property type="component" value="Unassembled WGS sequence"/>
</dbReference>
<protein>
    <submittedName>
        <fullName evidence="1">Uncharacterized protein</fullName>
    </submittedName>
</protein>
<dbReference type="OrthoDB" id="2283635at2759"/>
<name>A0A8H7QTW5_9FUNG</name>
<evidence type="ECO:0000313" key="2">
    <source>
        <dbReference type="Proteomes" id="UP000650833"/>
    </source>
</evidence>
<evidence type="ECO:0000313" key="1">
    <source>
        <dbReference type="EMBL" id="KAG2198693.1"/>
    </source>
</evidence>
<comment type="caution">
    <text evidence="1">The sequence shown here is derived from an EMBL/GenBank/DDBJ whole genome shotgun (WGS) entry which is preliminary data.</text>
</comment>
<accession>A0A8H7QTW5</accession>
<sequence length="246" mass="28161">MSNNLNHQVSFISPNFQLWTPDHIEDSFSKNLLEQFDRKMNQNLQSNYVMDQSDINMSETTFEEKDEDDERSFSSIASIQHLNYESRSSTNKSSINATISSSFKIREHENPSTSAAAVVAAAKAASKKSSLDSSSCYSSSLIPLHQQPQLQQKKSNILKKSSMYFSEKIMKKKSTMFTKLPPTATTTTTQLNDYDKLKHNIDRKRRSSPGIIIKSSFNQQSENVKSTTEGRWWRRLNNYFTRDDGN</sequence>
<organism evidence="1 2">
    <name type="scientific">Mucor plumbeus</name>
    <dbReference type="NCBI Taxonomy" id="97098"/>
    <lineage>
        <taxon>Eukaryota</taxon>
        <taxon>Fungi</taxon>
        <taxon>Fungi incertae sedis</taxon>
        <taxon>Mucoromycota</taxon>
        <taxon>Mucoromycotina</taxon>
        <taxon>Mucoromycetes</taxon>
        <taxon>Mucorales</taxon>
        <taxon>Mucorineae</taxon>
        <taxon>Mucoraceae</taxon>
        <taxon>Mucor</taxon>
    </lineage>
</organism>
<dbReference type="AlphaFoldDB" id="A0A8H7QTW5"/>
<proteinExistence type="predicted"/>
<reference evidence="1" key="1">
    <citation type="submission" date="2020-12" db="EMBL/GenBank/DDBJ databases">
        <title>Metabolic potential, ecology and presence of endohyphal bacteria is reflected in genomic diversity of Mucoromycotina.</title>
        <authorList>
            <person name="Muszewska A."/>
            <person name="Okrasinska A."/>
            <person name="Steczkiewicz K."/>
            <person name="Drgas O."/>
            <person name="Orlowska M."/>
            <person name="Perlinska-Lenart U."/>
            <person name="Aleksandrzak-Piekarczyk T."/>
            <person name="Szatraj K."/>
            <person name="Zielenkiewicz U."/>
            <person name="Pilsyk S."/>
            <person name="Malc E."/>
            <person name="Mieczkowski P."/>
            <person name="Kruszewska J.S."/>
            <person name="Biernat P."/>
            <person name="Pawlowska J."/>
        </authorList>
    </citation>
    <scope>NUCLEOTIDE SEQUENCE</scope>
    <source>
        <strain evidence="1">CBS 226.32</strain>
    </source>
</reference>